<gene>
    <name evidence="3" type="ORF">PG991_006292</name>
</gene>
<accession>A0ABR1SBW7</accession>
<keyword evidence="4" id="KW-1185">Reference proteome</keyword>
<dbReference type="PROSITE" id="PS50076">
    <property type="entry name" value="DNAJ_2"/>
    <property type="match status" value="1"/>
</dbReference>
<dbReference type="Gene3D" id="1.10.287.110">
    <property type="entry name" value="DnaJ domain"/>
    <property type="match status" value="1"/>
</dbReference>
<dbReference type="CDD" id="cd06257">
    <property type="entry name" value="DnaJ"/>
    <property type="match status" value="1"/>
</dbReference>
<feature type="region of interest" description="Disordered" evidence="1">
    <location>
        <begin position="148"/>
        <end position="241"/>
    </location>
</feature>
<dbReference type="InterPro" id="IPR001623">
    <property type="entry name" value="DnaJ_domain"/>
</dbReference>
<protein>
    <submittedName>
        <fullName evidence="3">Chaperone DnaJ</fullName>
    </submittedName>
</protein>
<evidence type="ECO:0000313" key="3">
    <source>
        <dbReference type="EMBL" id="KAK8029236.1"/>
    </source>
</evidence>
<dbReference type="InterPro" id="IPR050817">
    <property type="entry name" value="DjlA_DnaK_co-chaperone"/>
</dbReference>
<comment type="caution">
    <text evidence="3">The sequence shown here is derived from an EMBL/GenBank/DDBJ whole genome shotgun (WGS) entry which is preliminary data.</text>
</comment>
<evidence type="ECO:0000256" key="1">
    <source>
        <dbReference type="SAM" id="MobiDB-lite"/>
    </source>
</evidence>
<reference evidence="3 4" key="1">
    <citation type="submission" date="2023-01" db="EMBL/GenBank/DDBJ databases">
        <title>Analysis of 21 Apiospora genomes using comparative genomics revels a genus with tremendous synthesis potential of carbohydrate active enzymes and secondary metabolites.</title>
        <authorList>
            <person name="Sorensen T."/>
        </authorList>
    </citation>
    <scope>NUCLEOTIDE SEQUENCE [LARGE SCALE GENOMIC DNA]</scope>
    <source>
        <strain evidence="3 4">CBS 20057</strain>
    </source>
</reference>
<dbReference type="Proteomes" id="UP001396898">
    <property type="component" value="Unassembled WGS sequence"/>
</dbReference>
<dbReference type="Pfam" id="PF00226">
    <property type="entry name" value="DnaJ"/>
    <property type="match status" value="1"/>
</dbReference>
<dbReference type="EMBL" id="JAQQWI010000007">
    <property type="protein sequence ID" value="KAK8029236.1"/>
    <property type="molecule type" value="Genomic_DNA"/>
</dbReference>
<evidence type="ECO:0000313" key="4">
    <source>
        <dbReference type="Proteomes" id="UP001396898"/>
    </source>
</evidence>
<name>A0ABR1SBW7_9PEZI</name>
<sequence>MSHSRPSLSDCYQILGLAPGASEAEVKDAFRKLSFKHHPDKAGASQANNDKFAAIRQAYEDIQDYLAEPKRGRWAEKNPGEGGGFPGGGGCGRGFPGGGYGFGYGGFPGSARPPGYGGGRGGGPGGRSFFPTDDPMFNEFNEFMFGAKGRFPGSSSGPRRPASSGAGFPPGRFPGGFTPGGFPPFGSSSGGMPPRDWGNFPPTGAGPYGARYGQPFPGEDSRGQGQYGGHDDGLAPSRDDPLGVVQWSLRKAHQRLAPLPGKLANMRKWWDKVGECGVLTSEQRAMGRQRFDRAEVHLAKMLSQVTSQMEAIRRQQQQQQDSDGEKKKNKKSKGKDKESESSWWDKMGSSSKHKESKKKQKQGAPLKKQINKWTAAAMRLGHDSAAVMNEVMALERRQRQQ</sequence>
<dbReference type="SUPFAM" id="SSF46565">
    <property type="entry name" value="Chaperone J-domain"/>
    <property type="match status" value="1"/>
</dbReference>
<feature type="compositionally biased region" description="Low complexity" evidence="1">
    <location>
        <begin position="149"/>
        <end position="170"/>
    </location>
</feature>
<proteinExistence type="predicted"/>
<feature type="compositionally biased region" description="Low complexity" evidence="1">
    <location>
        <begin position="184"/>
        <end position="194"/>
    </location>
</feature>
<feature type="domain" description="J" evidence="2">
    <location>
        <begin position="10"/>
        <end position="78"/>
    </location>
</feature>
<dbReference type="PANTHER" id="PTHR24074">
    <property type="entry name" value="CO-CHAPERONE PROTEIN DJLA"/>
    <property type="match status" value="1"/>
</dbReference>
<organism evidence="3 4">
    <name type="scientific">Apiospora marii</name>
    <dbReference type="NCBI Taxonomy" id="335849"/>
    <lineage>
        <taxon>Eukaryota</taxon>
        <taxon>Fungi</taxon>
        <taxon>Dikarya</taxon>
        <taxon>Ascomycota</taxon>
        <taxon>Pezizomycotina</taxon>
        <taxon>Sordariomycetes</taxon>
        <taxon>Xylariomycetidae</taxon>
        <taxon>Amphisphaeriales</taxon>
        <taxon>Apiosporaceae</taxon>
        <taxon>Apiospora</taxon>
    </lineage>
</organism>
<evidence type="ECO:0000259" key="2">
    <source>
        <dbReference type="PROSITE" id="PS50076"/>
    </source>
</evidence>
<dbReference type="InterPro" id="IPR036869">
    <property type="entry name" value="J_dom_sf"/>
</dbReference>
<dbReference type="PRINTS" id="PR00625">
    <property type="entry name" value="JDOMAIN"/>
</dbReference>
<dbReference type="SMART" id="SM00271">
    <property type="entry name" value="DnaJ"/>
    <property type="match status" value="1"/>
</dbReference>
<feature type="region of interest" description="Disordered" evidence="1">
    <location>
        <begin position="307"/>
        <end position="374"/>
    </location>
</feature>
<feature type="compositionally biased region" description="Basic and acidic residues" evidence="1">
    <location>
        <begin position="229"/>
        <end position="241"/>
    </location>
</feature>